<evidence type="ECO:0000256" key="10">
    <source>
        <dbReference type="PROSITE-ProRule" id="PRU00708"/>
    </source>
</evidence>
<dbReference type="Pfam" id="PF23598">
    <property type="entry name" value="LRR_14"/>
    <property type="match status" value="1"/>
</dbReference>
<feature type="transmembrane region" description="Helical" evidence="11">
    <location>
        <begin position="1032"/>
        <end position="1052"/>
    </location>
</feature>
<dbReference type="SUPFAM" id="SSF55120">
    <property type="entry name" value="Pseudouridine synthase"/>
    <property type="match status" value="1"/>
</dbReference>
<dbReference type="PROSITE" id="PS51375">
    <property type="entry name" value="PPR"/>
    <property type="match status" value="3"/>
</dbReference>
<dbReference type="InterPro" id="IPR020103">
    <property type="entry name" value="PsdUridine_synth_cat_dom_sf"/>
</dbReference>
<evidence type="ECO:0000256" key="5">
    <source>
        <dbReference type="ARBA" id="ARBA00022737"/>
    </source>
</evidence>
<reference evidence="14" key="1">
    <citation type="submission" date="2021-02" db="EMBL/GenBank/DDBJ databases">
        <authorList>
            <person name="Dougan E. K."/>
            <person name="Rhodes N."/>
            <person name="Thang M."/>
            <person name="Chan C."/>
        </authorList>
    </citation>
    <scope>NUCLEOTIDE SEQUENCE</scope>
</reference>
<keyword evidence="6 11" id="KW-1133">Transmembrane helix</keyword>
<feature type="transmembrane region" description="Helical" evidence="11">
    <location>
        <begin position="656"/>
        <end position="677"/>
    </location>
</feature>
<dbReference type="GO" id="GO:0003723">
    <property type="term" value="F:RNA binding"/>
    <property type="evidence" value="ECO:0007669"/>
    <property type="project" value="InterPro"/>
</dbReference>
<dbReference type="PROSITE" id="PS51450">
    <property type="entry name" value="LRR"/>
    <property type="match status" value="1"/>
</dbReference>
<dbReference type="GO" id="GO:0009982">
    <property type="term" value="F:pseudouridine synthase activity"/>
    <property type="evidence" value="ECO:0007669"/>
    <property type="project" value="InterPro"/>
</dbReference>
<feature type="transmembrane region" description="Helical" evidence="11">
    <location>
        <begin position="611"/>
        <end position="631"/>
    </location>
</feature>
<dbReference type="NCBIfam" id="TIGR00756">
    <property type="entry name" value="PPR"/>
    <property type="match status" value="1"/>
</dbReference>
<feature type="domain" description="Disease resistance R13L4/SHOC-2-like LRR" evidence="13">
    <location>
        <begin position="59"/>
        <end position="190"/>
    </location>
</feature>
<feature type="transmembrane region" description="Helical" evidence="11">
    <location>
        <begin position="1059"/>
        <end position="1077"/>
    </location>
</feature>
<dbReference type="PANTHER" id="PTHR27000:SF775">
    <property type="entry name" value="PLANT INTRACELLULAR RAS-GROUP-RELATED LRR PROTEIN 3"/>
    <property type="match status" value="1"/>
</dbReference>
<dbReference type="OrthoDB" id="676979at2759"/>
<feature type="transmembrane region" description="Helical" evidence="11">
    <location>
        <begin position="827"/>
        <end position="844"/>
    </location>
</feature>
<feature type="transmembrane region" description="Helical" evidence="11">
    <location>
        <begin position="986"/>
        <end position="1012"/>
    </location>
</feature>
<dbReference type="Pfam" id="PF13855">
    <property type="entry name" value="LRR_8"/>
    <property type="match status" value="1"/>
</dbReference>
<accession>A0A812SWG5</accession>
<proteinExistence type="predicted"/>
<dbReference type="InterPro" id="IPR006145">
    <property type="entry name" value="PsdUridine_synth_RsuA/RluA"/>
</dbReference>
<dbReference type="Pfam" id="PF13041">
    <property type="entry name" value="PPR_2"/>
    <property type="match status" value="1"/>
</dbReference>
<dbReference type="Pfam" id="PF00849">
    <property type="entry name" value="PseudoU_synth_2"/>
    <property type="match status" value="1"/>
</dbReference>
<keyword evidence="2" id="KW-0433">Leucine-rich repeat</keyword>
<evidence type="ECO:0000313" key="14">
    <source>
        <dbReference type="EMBL" id="CAE7504609.1"/>
    </source>
</evidence>
<dbReference type="InterPro" id="IPR001611">
    <property type="entry name" value="Leu-rich_rpt"/>
</dbReference>
<feature type="repeat" description="PPR" evidence="10">
    <location>
        <begin position="1476"/>
        <end position="1510"/>
    </location>
</feature>
<dbReference type="InterPro" id="IPR055414">
    <property type="entry name" value="LRR_R13L4/SHOC2-like"/>
</dbReference>
<dbReference type="SMART" id="SM00369">
    <property type="entry name" value="LRR_TYP"/>
    <property type="match status" value="8"/>
</dbReference>
<feature type="transmembrane region" description="Helical" evidence="11">
    <location>
        <begin position="749"/>
        <end position="769"/>
    </location>
</feature>
<dbReference type="Gene3D" id="3.80.10.10">
    <property type="entry name" value="Ribonuclease Inhibitor"/>
    <property type="match status" value="2"/>
</dbReference>
<evidence type="ECO:0000256" key="9">
    <source>
        <dbReference type="ARBA" id="ARBA00023180"/>
    </source>
</evidence>
<keyword evidence="4" id="KW-0732">Signal</keyword>
<dbReference type="Gene3D" id="3.30.2350.10">
    <property type="entry name" value="Pseudouridine synthase"/>
    <property type="match status" value="1"/>
</dbReference>
<dbReference type="Pfam" id="PF13812">
    <property type="entry name" value="PPR_3"/>
    <property type="match status" value="1"/>
</dbReference>
<evidence type="ECO:0000259" key="12">
    <source>
        <dbReference type="Pfam" id="PF00849"/>
    </source>
</evidence>
<keyword evidence="8" id="KW-0675">Receptor</keyword>
<evidence type="ECO:0000256" key="8">
    <source>
        <dbReference type="ARBA" id="ARBA00023170"/>
    </source>
</evidence>
<dbReference type="InterPro" id="IPR032675">
    <property type="entry name" value="LRR_dom_sf"/>
</dbReference>
<feature type="transmembrane region" description="Helical" evidence="11">
    <location>
        <begin position="705"/>
        <end position="728"/>
    </location>
</feature>
<dbReference type="PANTHER" id="PTHR27000">
    <property type="entry name" value="LEUCINE-RICH REPEAT RECEPTOR-LIKE PROTEIN KINASE FAMILY PROTEIN-RELATED"/>
    <property type="match status" value="1"/>
</dbReference>
<evidence type="ECO:0000313" key="15">
    <source>
        <dbReference type="Proteomes" id="UP000604046"/>
    </source>
</evidence>
<evidence type="ECO:0000256" key="11">
    <source>
        <dbReference type="SAM" id="Phobius"/>
    </source>
</evidence>
<evidence type="ECO:0000256" key="4">
    <source>
        <dbReference type="ARBA" id="ARBA00022729"/>
    </source>
</evidence>
<evidence type="ECO:0000256" key="1">
    <source>
        <dbReference type="ARBA" id="ARBA00004167"/>
    </source>
</evidence>
<keyword evidence="7 11" id="KW-0472">Membrane</keyword>
<dbReference type="SUPFAM" id="SSF52058">
    <property type="entry name" value="L domain-like"/>
    <property type="match status" value="1"/>
</dbReference>
<name>A0A812SWG5_9DINO</name>
<evidence type="ECO:0000256" key="2">
    <source>
        <dbReference type="ARBA" id="ARBA00022614"/>
    </source>
</evidence>
<dbReference type="PRINTS" id="PR00019">
    <property type="entry name" value="LEURICHRPT"/>
</dbReference>
<dbReference type="CDD" id="cd02869">
    <property type="entry name" value="PseudoU_synth_RluA_like"/>
    <property type="match status" value="1"/>
</dbReference>
<feature type="repeat" description="PPR" evidence="10">
    <location>
        <begin position="1301"/>
        <end position="1335"/>
    </location>
</feature>
<feature type="domain" description="Pseudouridine synthase RsuA/RluA-like" evidence="12">
    <location>
        <begin position="1627"/>
        <end position="1759"/>
    </location>
</feature>
<dbReference type="GO" id="GO:0001522">
    <property type="term" value="P:pseudouridine synthesis"/>
    <property type="evidence" value="ECO:0007669"/>
    <property type="project" value="InterPro"/>
</dbReference>
<dbReference type="Pfam" id="PF00560">
    <property type="entry name" value="LRR_1"/>
    <property type="match status" value="1"/>
</dbReference>
<evidence type="ECO:0000256" key="3">
    <source>
        <dbReference type="ARBA" id="ARBA00022692"/>
    </source>
</evidence>
<keyword evidence="3 11" id="KW-0812">Transmembrane</keyword>
<dbReference type="InterPro" id="IPR002885">
    <property type="entry name" value="PPR_rpt"/>
</dbReference>
<dbReference type="SUPFAM" id="SSF52047">
    <property type="entry name" value="RNI-like"/>
    <property type="match status" value="1"/>
</dbReference>
<evidence type="ECO:0000256" key="7">
    <source>
        <dbReference type="ARBA" id="ARBA00023136"/>
    </source>
</evidence>
<feature type="repeat" description="PPR" evidence="10">
    <location>
        <begin position="1336"/>
        <end position="1370"/>
    </location>
</feature>
<evidence type="ECO:0008006" key="16">
    <source>
        <dbReference type="Google" id="ProtNLM"/>
    </source>
</evidence>
<gene>
    <name evidence="14" type="ORF">SNAT2548_LOCUS28261</name>
</gene>
<dbReference type="EMBL" id="CAJNDS010002511">
    <property type="protein sequence ID" value="CAE7504609.1"/>
    <property type="molecule type" value="Genomic_DNA"/>
</dbReference>
<dbReference type="Gene3D" id="1.25.40.10">
    <property type="entry name" value="Tetratricopeptide repeat domain"/>
    <property type="match status" value="2"/>
</dbReference>
<comment type="subcellular location">
    <subcellularLocation>
        <location evidence="1">Membrane</location>
        <topology evidence="1">Single-pass membrane protein</topology>
    </subcellularLocation>
</comment>
<evidence type="ECO:0000256" key="6">
    <source>
        <dbReference type="ARBA" id="ARBA00022989"/>
    </source>
</evidence>
<dbReference type="InterPro" id="IPR011990">
    <property type="entry name" value="TPR-like_helical_dom_sf"/>
</dbReference>
<comment type="caution">
    <text evidence="14">The sequence shown here is derived from an EMBL/GenBank/DDBJ whole genome shotgun (WGS) entry which is preliminary data.</text>
</comment>
<organism evidence="14 15">
    <name type="scientific">Symbiodinium natans</name>
    <dbReference type="NCBI Taxonomy" id="878477"/>
    <lineage>
        <taxon>Eukaryota</taxon>
        <taxon>Sar</taxon>
        <taxon>Alveolata</taxon>
        <taxon>Dinophyceae</taxon>
        <taxon>Suessiales</taxon>
        <taxon>Symbiodiniaceae</taxon>
        <taxon>Symbiodinium</taxon>
    </lineage>
</organism>
<dbReference type="InterPro" id="IPR003591">
    <property type="entry name" value="Leu-rich_rpt_typical-subtyp"/>
</dbReference>
<dbReference type="Proteomes" id="UP000604046">
    <property type="component" value="Unassembled WGS sequence"/>
</dbReference>
<keyword evidence="15" id="KW-1185">Reference proteome</keyword>
<keyword evidence="5" id="KW-0677">Repeat</keyword>
<protein>
    <recommendedName>
        <fullName evidence="16">Pentatricopeptide repeat-containing protein, chloroplastic</fullName>
    </recommendedName>
</protein>
<evidence type="ECO:0000259" key="13">
    <source>
        <dbReference type="Pfam" id="PF23598"/>
    </source>
</evidence>
<sequence length="1847" mass="202924">MSIEEATLRGIFRTLGLPSDEAELMARSPCNALGIACDSKDRITSLDFRRRHLQGQVPPEIGQLHHLTHLQLHDNQLTGEIPAELGQLQKLKMLQLSSNKLTGETPQELGQLQNLRWLYLGQNQLTGEIPSGTGQLLKLQRLDFAQNRLSGEVPQELGQLKSLRVLFLGKNQLTGQVPRELGHLRNLENIDLSQNQLTGQIPSELGQFPFLWALDLSRNLLSGRIIRNLDLPNLEYLDLSHNQLSGDIPGELGQLLNLQWLYLSGNKLTGQIPRELGQLQRLKALLLSQNHLTGEIPEDLGELPHLGRLYLAQNQLSGRIPQKVCQLRRLTELLLQQNRLRHFPTVLQMPYLRVLDVSSNAFRGRFRPRLSVGNLQCLDLSHNKFAEGISGIVEFFCARSPVGGVLQELRLNHNLFSGEVPSCLLQFAHLTFLALNNNRFRGSLPEITAPRLTILSLHKNSLTGVLPEGLYRLSRLGVLTLHDNSIGGKIGSLNVSAACLNNAKFRLRGLYDCSSLNFLRDDWQGEELAEVESNCPASFRTCSGSGLAKLTLHHNRFSCAVPEFISSSKVLSLVVMGNMLGDGTALASSWISKEERHPFLYYSPSVFKSNMLVLAGFLLLMLCAGFCGHRLKGRLAEVSRRSDFDARARVASSGMALIKCTLCTFLVASPLLLIFGFSGKYYDCSPPLWQATVANLMAASTWPDLGVITCWCAIQLFFRSVVVGLPMARRQSENQLGQPSDRQSWRGRVCAWLLWICIVSALSLPSVFFTFAQSLPAQPSNPDNNMLKFFHGTAPVQAVLIDMVFAVQISQKFSGLTGVKADRLLMMFRLFSAWLLAVLTTVVLDENCHGGWKLAWNVCREGSNEQSKFNWKIFDEEILNTQRDICDFSGTFWSDGRCSRAIVGGVTPFLLKKLLTRSTLQPLIWLVSWWLSRLEPESGAKQGRHRRLLGVWPKTTGSLVPLQQMALLTTQMESWSDSLIPGDQELLIFWSPLVPLICVGVLAAAVANLLMFDLGLDVFQVSLPSDEMNEEAALSASYLSFALGAGSLFQLWHAFSTQMVGRYALLAFTVAVMGPWAKHVLPVSITKRWVWGGSNEAWYPDRHGRMLLVFKSFACASINMPAQDMRMHGQIKKQTRGHANIRTRQCVHGVREQANALRTCSDRRKIPADLLQHQCGHVAASALPTLVGLEPEPSRPVYRCAMGFPFDPLLSAEESQLPTALAQLLPSWRRRPSYATKALSALAKAKPASVVWRVVRLMREAAVETNVFHYSAAIHACQSDAQWPLALAILVAMEAASAPPNVVVLNAAISVCEKGGRWDHALDLFNRLAGHGVVPDVVSFTGAINACARVSNWQESLCLLWSMKDESVCPNIRSYNGALAACAAEGQWELALWLLWLLPSASVGLNTISVNSAMNACDKGGQWQQALELLIAMASFRVAASAVSYGTAISATSSAAQWELALQGLCDMTLARISQDVVACTSAMDACAGANRWRAVLELLEAMENQRVAPNAQTFGAAVGACSDSWPAGLLLLQKMCACQVIPDGLHVGSVADALRKYRESAAWQLLRDYRLLWEAQASIAPATENLSEGGCILRSAPGVVALNKLPDISTQSVLADLAAKLGVRAGSLGVLSRLDHPTSGVLPICLAAEGSSTAQWLQAQFAARLVRKEYRCLCEGPTLGDSGTTGQVNKPLLTDELQQGGARTQVDLLRGRHALTEYTVLQRYRSEGHPGEELGELMFLSARPLTGRTHQIRVHFASLGRPILGDLSYGRRGATALPTHRLFLHCSRVQLRDARNGSYNAPEASEARSQASPRILQLKDAAGSTFVAEAPLPADLVQILESLTAL</sequence>
<dbReference type="GO" id="GO:0016020">
    <property type="term" value="C:membrane"/>
    <property type="evidence" value="ECO:0007669"/>
    <property type="project" value="UniProtKB-SubCell"/>
</dbReference>
<dbReference type="FunFam" id="3.80.10.10:FF:000095">
    <property type="entry name" value="LRR receptor-like serine/threonine-protein kinase GSO1"/>
    <property type="match status" value="2"/>
</dbReference>
<keyword evidence="9" id="KW-0325">Glycoprotein</keyword>